<dbReference type="Pfam" id="PF04986">
    <property type="entry name" value="Y2_Tnp"/>
    <property type="match status" value="1"/>
</dbReference>
<dbReference type="AlphaFoldDB" id="A0A7G9ZC17"/>
<proteinExistence type="predicted"/>
<dbReference type="Pfam" id="PF14319">
    <property type="entry name" value="Zn_Tnp_IS91"/>
    <property type="match status" value="1"/>
</dbReference>
<accession>A0A7G9ZC17</accession>
<dbReference type="PANTHER" id="PTHR37023:SF1">
    <property type="entry name" value="ISSOD25 TRANSPOSASE TNPA_ISSOD25"/>
    <property type="match status" value="1"/>
</dbReference>
<dbReference type="GO" id="GO:0004803">
    <property type="term" value="F:transposase activity"/>
    <property type="evidence" value="ECO:0007669"/>
    <property type="project" value="InterPro"/>
</dbReference>
<feature type="domain" description="Transposase IS801/IS1294" evidence="1">
    <location>
        <begin position="165"/>
        <end position="336"/>
    </location>
</feature>
<evidence type="ECO:0000313" key="3">
    <source>
        <dbReference type="EMBL" id="QNO57801.1"/>
    </source>
</evidence>
<dbReference type="PANTHER" id="PTHR37023">
    <property type="entry name" value="TRANSPOSASE"/>
    <property type="match status" value="1"/>
</dbReference>
<evidence type="ECO:0000259" key="1">
    <source>
        <dbReference type="Pfam" id="PF04986"/>
    </source>
</evidence>
<dbReference type="InterPro" id="IPR026889">
    <property type="entry name" value="Zn_Tnp"/>
</dbReference>
<dbReference type="InterPro" id="IPR007069">
    <property type="entry name" value="Transposase_32"/>
</dbReference>
<feature type="domain" description="Transposase zinc-binding" evidence="2">
    <location>
        <begin position="43"/>
        <end position="123"/>
    </location>
</feature>
<sequence>MLPDIFTPGTYLIIVFLCLTIDVPLTVRHIFEDNLNWAGFRLAEKDNLRDVEIKEVNKMLSCKDESRGFFTYECESCGTQKTVYFGCNSRICTNCGKNHTDKWAKSIKNALFNVPHRHAVLTIPDVLWPIVRRNRFLHKVLMDAAIAAINDTISYKHRNGRLTAGAIVVLHPFSKSMGFNSHLHVLVTEGGFDKRGRFVHQKIIPFKAMRRTWQYQVLTQFKAALPKNRAISMLIDQLFKNYPKGFVVYLPKESRITNKQRIARYVARYIRHPAVANTRLHRYDGKVVTFWYEDREGKRHFVTMKVREFIKALIQHIPDRNFKMIRHYGAYSRRTKRKYSGYLQRSLRQATFEDFVTKVNKRAPKCPNCGRKMTLVWYEKGPPTENEVFGCKLADWNHPMLSLSYN</sequence>
<dbReference type="EMBL" id="MT631702">
    <property type="protein sequence ID" value="QNO57801.1"/>
    <property type="molecule type" value="Genomic_DNA"/>
</dbReference>
<gene>
    <name evidence="3" type="ORF">OHAEDELL_00029</name>
</gene>
<dbReference type="NCBIfam" id="NF033538">
    <property type="entry name" value="transpos_IS91"/>
    <property type="match status" value="1"/>
</dbReference>
<reference evidence="3" key="1">
    <citation type="submission" date="2020-06" db="EMBL/GenBank/DDBJ databases">
        <title>Unique genomic features of the anaerobic methanotrophic archaea.</title>
        <authorList>
            <person name="Chadwick G.L."/>
            <person name="Skennerton C.T."/>
            <person name="Laso-Perez R."/>
            <person name="Leu A.O."/>
            <person name="Speth D.R."/>
            <person name="Yu H."/>
            <person name="Morgan-Lang C."/>
            <person name="Hatzenpichler R."/>
            <person name="Goudeau D."/>
            <person name="Malmstrom R."/>
            <person name="Brazelton W.J."/>
            <person name="Woyke T."/>
            <person name="Hallam S.J."/>
            <person name="Tyson G.W."/>
            <person name="Wegener G."/>
            <person name="Boetius A."/>
            <person name="Orphan V."/>
        </authorList>
    </citation>
    <scope>NUCLEOTIDE SEQUENCE</scope>
</reference>
<organism evidence="3">
    <name type="scientific">Candidatus Methanophaga sp. ANME-1 ERB7</name>
    <dbReference type="NCBI Taxonomy" id="2759913"/>
    <lineage>
        <taxon>Archaea</taxon>
        <taxon>Methanobacteriati</taxon>
        <taxon>Methanobacteriota</taxon>
        <taxon>Stenosarchaea group</taxon>
        <taxon>Methanomicrobia</taxon>
        <taxon>Candidatus Methanophagales</taxon>
        <taxon>Candidatus Methanophagaceae</taxon>
        <taxon>Candidatus Methanophaga</taxon>
    </lineage>
</organism>
<name>A0A7G9ZC17_9EURY</name>
<dbReference type="GO" id="GO:0006313">
    <property type="term" value="P:DNA transposition"/>
    <property type="evidence" value="ECO:0007669"/>
    <property type="project" value="InterPro"/>
</dbReference>
<dbReference type="InterPro" id="IPR054832">
    <property type="entry name" value="transpos_IS91"/>
</dbReference>
<dbReference type="GO" id="GO:0003677">
    <property type="term" value="F:DNA binding"/>
    <property type="evidence" value="ECO:0007669"/>
    <property type="project" value="InterPro"/>
</dbReference>
<protein>
    <submittedName>
        <fullName evidence="3">Uncharacterized protein</fullName>
    </submittedName>
</protein>
<evidence type="ECO:0000259" key="2">
    <source>
        <dbReference type="Pfam" id="PF14319"/>
    </source>
</evidence>